<dbReference type="InterPro" id="IPR000719">
    <property type="entry name" value="Prot_kinase_dom"/>
</dbReference>
<dbReference type="Proteomes" id="UP000796880">
    <property type="component" value="Unassembled WGS sequence"/>
</dbReference>
<dbReference type="Gene3D" id="1.10.510.10">
    <property type="entry name" value="Transferase(Phosphotransferase) domain 1"/>
    <property type="match status" value="1"/>
</dbReference>
<feature type="transmembrane region" description="Helical" evidence="7">
    <location>
        <begin position="269"/>
        <end position="292"/>
    </location>
</feature>
<dbReference type="GO" id="GO:0004674">
    <property type="term" value="F:protein serine/threonine kinase activity"/>
    <property type="evidence" value="ECO:0007669"/>
    <property type="project" value="UniProtKB-KW"/>
</dbReference>
<dbReference type="FunFam" id="3.30.200.20:FF:000420">
    <property type="entry name" value="Putative receptor-like protein kinase"/>
    <property type="match status" value="1"/>
</dbReference>
<dbReference type="PANTHER" id="PTHR47989:SF36">
    <property type="entry name" value="PROTEIN KINASE DOMAIN-CONTAINING PROTEIN"/>
    <property type="match status" value="1"/>
</dbReference>
<proteinExistence type="predicted"/>
<dbReference type="InterPro" id="IPR008271">
    <property type="entry name" value="Ser/Thr_kinase_AS"/>
</dbReference>
<accession>A0A8K0GSQ0</accession>
<dbReference type="InterPro" id="IPR011009">
    <property type="entry name" value="Kinase-like_dom_sf"/>
</dbReference>
<name>A0A8K0GSQ0_9ROSA</name>
<dbReference type="PROSITE" id="PS50011">
    <property type="entry name" value="PROTEIN_KINASE_DOM"/>
    <property type="match status" value="1"/>
</dbReference>
<keyword evidence="7" id="KW-1133">Transmembrane helix</keyword>
<keyword evidence="10" id="KW-1185">Reference proteome</keyword>
<keyword evidence="7" id="KW-0472">Membrane</keyword>
<evidence type="ECO:0000313" key="9">
    <source>
        <dbReference type="EMBL" id="KAF3435583.1"/>
    </source>
</evidence>
<dbReference type="EMBL" id="VOIH02000010">
    <property type="protein sequence ID" value="KAF3435583.1"/>
    <property type="molecule type" value="Genomic_DNA"/>
</dbReference>
<dbReference type="PROSITE" id="PS00108">
    <property type="entry name" value="PROTEIN_KINASE_ST"/>
    <property type="match status" value="1"/>
</dbReference>
<dbReference type="Gene3D" id="3.30.200.20">
    <property type="entry name" value="Phosphorylase Kinase, domain 1"/>
    <property type="match status" value="1"/>
</dbReference>
<evidence type="ECO:0000256" key="7">
    <source>
        <dbReference type="SAM" id="Phobius"/>
    </source>
</evidence>
<keyword evidence="4" id="KW-0418">Kinase</keyword>
<organism evidence="9 10">
    <name type="scientific">Rhamnella rubrinervis</name>
    <dbReference type="NCBI Taxonomy" id="2594499"/>
    <lineage>
        <taxon>Eukaryota</taxon>
        <taxon>Viridiplantae</taxon>
        <taxon>Streptophyta</taxon>
        <taxon>Embryophyta</taxon>
        <taxon>Tracheophyta</taxon>
        <taxon>Spermatophyta</taxon>
        <taxon>Magnoliopsida</taxon>
        <taxon>eudicotyledons</taxon>
        <taxon>Gunneridae</taxon>
        <taxon>Pentapetalae</taxon>
        <taxon>rosids</taxon>
        <taxon>fabids</taxon>
        <taxon>Rosales</taxon>
        <taxon>Rhamnaceae</taxon>
        <taxon>rhamnoid group</taxon>
        <taxon>Rhamneae</taxon>
        <taxon>Rhamnella</taxon>
    </lineage>
</organism>
<dbReference type="OrthoDB" id="543156at2759"/>
<dbReference type="SUPFAM" id="SSF56112">
    <property type="entry name" value="Protein kinase-like (PK-like)"/>
    <property type="match status" value="1"/>
</dbReference>
<dbReference type="AlphaFoldDB" id="A0A8K0GSQ0"/>
<feature type="binding site" evidence="6">
    <location>
        <position position="371"/>
    </location>
    <ligand>
        <name>ATP</name>
        <dbReference type="ChEBI" id="CHEBI:30616"/>
    </ligand>
</feature>
<dbReference type="PROSITE" id="PS00107">
    <property type="entry name" value="PROTEIN_KINASE_ATP"/>
    <property type="match status" value="1"/>
</dbReference>
<evidence type="ECO:0000256" key="6">
    <source>
        <dbReference type="PROSITE-ProRule" id="PRU10141"/>
    </source>
</evidence>
<keyword evidence="1" id="KW-0723">Serine/threonine-protein kinase</keyword>
<feature type="domain" description="Protein kinase" evidence="8">
    <location>
        <begin position="343"/>
        <end position="622"/>
    </location>
</feature>
<dbReference type="PANTHER" id="PTHR47989">
    <property type="entry name" value="OS01G0750732 PROTEIN"/>
    <property type="match status" value="1"/>
</dbReference>
<evidence type="ECO:0000259" key="8">
    <source>
        <dbReference type="PROSITE" id="PS50011"/>
    </source>
</evidence>
<keyword evidence="5 6" id="KW-0067">ATP-binding</keyword>
<evidence type="ECO:0000313" key="10">
    <source>
        <dbReference type="Proteomes" id="UP000796880"/>
    </source>
</evidence>
<dbReference type="SMART" id="SM00220">
    <property type="entry name" value="S_TKc"/>
    <property type="match status" value="1"/>
</dbReference>
<dbReference type="Pfam" id="PF00069">
    <property type="entry name" value="Pkinase"/>
    <property type="match status" value="1"/>
</dbReference>
<comment type="caution">
    <text evidence="9">The sequence shown here is derived from an EMBL/GenBank/DDBJ whole genome shotgun (WGS) entry which is preliminary data.</text>
</comment>
<sequence>MVVYRLLSLLGIMLFLGMQLLPVIMAEVQWAFWNWTLIPNFGLCNEFVDKVGIPQLGICGLDHYAVVCQVCGVMIHVEVSIARYANTTSHLGVSSNLSDICLHSISQTLELYGVPQNATIFCGFGTKIPVNYECKGRTTVTQMLQSPKFVDVTKNCRVPLSEESNCRKCLNAGIIYLHHLVGTEDNMTLSTCRDATFAALASQVEATSAVDIASCFFGVQGLTIPLVSEPAPSLITPEASPSPFIAASPSHNLSAVPLNHTHHSYHLTLIPGVGIAVTVVAVIMLLVLVVLIRRKSRELEDCENIDKTSSKTFPPPRPVRKFQEGGSSMFQKFSYKEIKKATDNFNTIVGRGGFGTVYQAQFSDGLVAAVKRMNKVSEQGEEEFCREIELLARLHHRHLVSLRGFCIEKHERFLMYEYMANGSLKDHLHMPNRTPLSWRRRIQIAIDVANALEYLHFYCDPPLCHRDIKSSNILLDENFVAKVADFGLAHASKDGSICFEPVNTDVRGTPGYMDPEYVITQELTEKSDVYSYGVLLLEIVTSRRAIQDGKNLVEWSQAYMASESRLSELVDPSIRNSCDMEQLQTIVSIVRWCTQKEGRSRPSIKQVLRILYESSDPMHSGFVEAVEDEEYEGIEGRPRTSKGKMHRNETLFHSGDGRYFASSSSTSRSYCSRSFLLETGSSPHSPPNVLSV</sequence>
<evidence type="ECO:0000256" key="3">
    <source>
        <dbReference type="ARBA" id="ARBA00022741"/>
    </source>
</evidence>
<gene>
    <name evidence="9" type="ORF">FNV43_RR22673</name>
</gene>
<evidence type="ECO:0000256" key="2">
    <source>
        <dbReference type="ARBA" id="ARBA00022679"/>
    </source>
</evidence>
<keyword evidence="7" id="KW-0812">Transmembrane</keyword>
<evidence type="ECO:0000256" key="5">
    <source>
        <dbReference type="ARBA" id="ARBA00022840"/>
    </source>
</evidence>
<dbReference type="CDD" id="cd14066">
    <property type="entry name" value="STKc_IRAK"/>
    <property type="match status" value="1"/>
</dbReference>
<dbReference type="InterPro" id="IPR043891">
    <property type="entry name" value="SPARK"/>
</dbReference>
<keyword evidence="2" id="KW-0808">Transferase</keyword>
<protein>
    <recommendedName>
        <fullName evidence="8">Protein kinase domain-containing protein</fullName>
    </recommendedName>
</protein>
<reference evidence="9" key="1">
    <citation type="submission" date="2020-03" db="EMBL/GenBank/DDBJ databases">
        <title>A high-quality chromosome-level genome assembly of a woody plant with both climbing and erect habits, Rhamnella rubrinervis.</title>
        <authorList>
            <person name="Lu Z."/>
            <person name="Yang Y."/>
            <person name="Zhu X."/>
            <person name="Sun Y."/>
        </authorList>
    </citation>
    <scope>NUCLEOTIDE SEQUENCE</scope>
    <source>
        <strain evidence="9">BYM</strain>
        <tissue evidence="9">Leaf</tissue>
    </source>
</reference>
<dbReference type="Pfam" id="PF19160">
    <property type="entry name" value="SPARK"/>
    <property type="match status" value="1"/>
</dbReference>
<evidence type="ECO:0000256" key="1">
    <source>
        <dbReference type="ARBA" id="ARBA00022527"/>
    </source>
</evidence>
<dbReference type="GO" id="GO:0005524">
    <property type="term" value="F:ATP binding"/>
    <property type="evidence" value="ECO:0007669"/>
    <property type="project" value="UniProtKB-UniRule"/>
</dbReference>
<dbReference type="FunFam" id="1.10.510.10:FF:000381">
    <property type="entry name" value="Putative receptor-like protein kinase"/>
    <property type="match status" value="1"/>
</dbReference>
<dbReference type="InterPro" id="IPR017441">
    <property type="entry name" value="Protein_kinase_ATP_BS"/>
</dbReference>
<keyword evidence="3 6" id="KW-0547">Nucleotide-binding</keyword>
<evidence type="ECO:0000256" key="4">
    <source>
        <dbReference type="ARBA" id="ARBA00022777"/>
    </source>
</evidence>